<dbReference type="InterPro" id="IPR037213">
    <property type="entry name" value="Run_dom_sf"/>
</dbReference>
<evidence type="ECO:0000256" key="1">
    <source>
        <dbReference type="SAM" id="MobiDB-lite"/>
    </source>
</evidence>
<dbReference type="PROSITE" id="PS50003">
    <property type="entry name" value="PH_DOMAIN"/>
    <property type="match status" value="1"/>
</dbReference>
<dbReference type="SMART" id="SM00233">
    <property type="entry name" value="PH"/>
    <property type="match status" value="1"/>
</dbReference>
<feature type="compositionally biased region" description="Acidic residues" evidence="1">
    <location>
        <begin position="631"/>
        <end position="646"/>
    </location>
</feature>
<feature type="region of interest" description="Disordered" evidence="1">
    <location>
        <begin position="777"/>
        <end position="799"/>
    </location>
</feature>
<feature type="domain" description="PH" evidence="2">
    <location>
        <begin position="39"/>
        <end position="143"/>
    </location>
</feature>
<keyword evidence="4" id="KW-1185">Reference proteome</keyword>
<dbReference type="CDD" id="cd00821">
    <property type="entry name" value="PH"/>
    <property type="match status" value="1"/>
</dbReference>
<sequence>MTDMSLSSLPAHRDGVDSLPPPATWMWKPRSKLVDADGNPTHATALLHLRRIGARQWHRRFVFVDGDRFCYVAAAGRRGKEVPFERIESVRREPMAAMRRERAPGEYVAFGWCLAVQGRTLYFCAESEQCVRQWVSYLEALLQRRRSRGAAAVAPLAAPHDGVDLPRLDAPARSASTAPVAPRCVPATAADDGAAVASSPALVEVDVEAAGGDDTESDGVLDVSSDDTEGEDATEDDGAGASHRSSHGTTPLNRGGPSPAPSDAVPSTSPRQQWYAPVLLSVAAEPHTHISSRVPALAPHFRSGDDVGSVVFSCAMEKIGKRDNAQPREVVLTTRHLYLFSKSRLGAGLKLRCIDVRDVTGVVESTTDRALVAMLVPTFHDVLLRAPPQDSGTPGAEVDVRRQLVAHLYKAHCDTHTDHRFLFGASAAVAKAVRRTTEARYPPIAVRDGDQMRVGEHPALLPTFAKNADEAVYWSSMVRQVRADRAPHLRALVVTEGSLYTLADTLQTVERRACLDDLLAVEYDADAQTILLQCRGVDTLFSVQSSMEFDALLRVLPEAVADGAGRVLRLAPSKQLYSHAHLIPVSSLHGASATSRRHRRSFAWHVRWRAGGADGTRLLASIAGRPAEAEAGTDADVDDAGGEDGAGDYSHGIHGDHGHAPALRRLCAQLRLVEEVLQEYDDVEALLRHYDAAQEQGYACWDGLQLRRALAVRGRVGDVCLSAACRLLDAKECGTLARPAALELDDGVVGGMGTARAVCVTTVGFVFLRHGAAASLSATPERATPPPPPSAAPRGSGSLVRDTVRSRLGSVAAHVVGGGKDDDLLLHIVEWSSVAAVVRCHRLDGTSVALLTNRAHPTDYLFHLENAAVMCDVITAAVGCHARRRHGASPQAHLLPVFAAPSAQGLAAAVKRTLYDPMPTVALRYTPRSFASDRLRMAFVPDVADACRRFGDNTVYFSGVAWRVRSATLRRCGGRLDADPGHDMRRHNNHLYKSLILIITNVAVYHCTKGGFEVVRRTVLTDIAGIVVGLHDPDTVLLSVPAEYDMYFRVEGRGPELVARLREAHAEWGSDGERPLSARRRGHAAAAATATAATTGDDDALPLHRVAFVAAEGALTKPAHFNDLQSSRSAADCQHLTRQWHLQALRRAIAGFTRAQAVARGERRHTGSAALTWRDVRGILAERQALLYRVQRRCFRFGLTDEVCEEMLQAQALLAAFAALEAAAAALVQAARGDDLVLFHDALRYAASLPDLRLLVREEASRHERHRARCQCITAIVVTAQQHRHQPPGRDSMAVLEAALLDRFAEAHRLGCSPVFMRRVAQVVRVLVQRAQLQRIVCDPSSQARLCAVGGGRWALVLQAAREVGMTSLPSETAAAATAAAPAWLISVRLAHVGLARAAASGDAAVVRGAVKFADCALGAASRQASEDVAEDAGTIHALRRATEATRAEYAEGVEEERQQLWRHVQCLAAARQLHQRRQSWTMELVAGMLKQCAQLETQLIARGGGDGGSAAQGVLVSVLALERNLLTEVQHGLAQQRAQTEREVEAERQHKRERDRLERVLERAASRRQRREAVRRSRLQRLSLESWGERVREVTNSVEATLVAEERDDEGLRQGIKQCAHLERWISDAGARCGLVQPNTGAVHDDGALWTVGAAGAEKVSDTAPVEGGGGERAVETLVAQLHDVSNRAEELLTRPVRGEAGSAAAAAHWCDAADGAAVLPREVERLLEAGDSAGLVVCIRACASDASAESAAVVKALQQRWQLARHRQRWVRSLHRRLHAAAVLHSRALLERELQVASDAAYSDTATETARRLLHVMAVRGTSAGTVSAAVSAGGRTAAAPPPSAASVLSGAAAALGRAAGAADSSKDAPACLRQLSAAMAAVADHATRVDCGGSCPPPSSSPSPCSGTEAAPPLLHVEPSNPHCAAYVAAWRAALQHGLRPSGAVGSAPRTVWGLVRDVGALGSPLVAQLAVDFRRLFRSGGDDGDEAARRRSDTVLVSLVLLSRRMSCVVRGVAQLEDDEARRGLLLPESVLAQPGPLRALVAAADVSDQWQWDFPSVQALAVECLFPTAAPTTPAPSVVAARRTRAEAIACSIEEMRCAVHAVADYFAGSLRTGDVGSPTATAAAAATAAASLDEHCSPAVGDLVDRCVLPAVMGLLTRGLRRQHPNDGTSTLWAALVALRELLSASARTLAGARMQQVMELVEALTDASGERGRQRRCRHLLGLSAGALDALRSRMFVRECMNRRELYHVTALLFPRVEGNEAWAGAESGVLWTLYDPTLCVLHPPDDAATAPLHATLRRLAAMPVALVVDRECR</sequence>
<dbReference type="EMBL" id="JAECZO010000045">
    <property type="protein sequence ID" value="KAK7194978.1"/>
    <property type="molecule type" value="Genomic_DNA"/>
</dbReference>
<dbReference type="SUPFAM" id="SSF50729">
    <property type="entry name" value="PH domain-like"/>
    <property type="match status" value="1"/>
</dbReference>
<protein>
    <recommendedName>
        <fullName evidence="2">PH domain-containing protein</fullName>
    </recommendedName>
</protein>
<feature type="region of interest" description="Disordered" evidence="1">
    <location>
        <begin position="1069"/>
        <end position="1091"/>
    </location>
</feature>
<accession>A0AAW0ELJ4</accession>
<name>A0AAW0ELJ4_9TRYP</name>
<comment type="caution">
    <text evidence="3">The sequence shown here is derived from an EMBL/GenBank/DDBJ whole genome shotgun (WGS) entry which is preliminary data.</text>
</comment>
<feature type="region of interest" description="Disordered" evidence="1">
    <location>
        <begin position="629"/>
        <end position="653"/>
    </location>
</feature>
<gene>
    <name evidence="3" type="ORF">NESM_000420400</name>
</gene>
<dbReference type="Gene3D" id="1.20.58.900">
    <property type="match status" value="1"/>
</dbReference>
<dbReference type="Gene3D" id="2.30.29.30">
    <property type="entry name" value="Pleckstrin-homology domain (PH domain)/Phosphotyrosine-binding domain (PTB)"/>
    <property type="match status" value="1"/>
</dbReference>
<feature type="compositionally biased region" description="Acidic residues" evidence="1">
    <location>
        <begin position="209"/>
        <end position="238"/>
    </location>
</feature>
<feature type="region of interest" description="Disordered" evidence="1">
    <location>
        <begin position="209"/>
        <end position="270"/>
    </location>
</feature>
<organism evidence="3 4">
    <name type="scientific">Novymonas esmeraldas</name>
    <dbReference type="NCBI Taxonomy" id="1808958"/>
    <lineage>
        <taxon>Eukaryota</taxon>
        <taxon>Discoba</taxon>
        <taxon>Euglenozoa</taxon>
        <taxon>Kinetoplastea</taxon>
        <taxon>Metakinetoplastina</taxon>
        <taxon>Trypanosomatida</taxon>
        <taxon>Trypanosomatidae</taxon>
        <taxon>Novymonas</taxon>
    </lineage>
</organism>
<proteinExistence type="predicted"/>
<dbReference type="Proteomes" id="UP001430356">
    <property type="component" value="Unassembled WGS sequence"/>
</dbReference>
<evidence type="ECO:0000313" key="4">
    <source>
        <dbReference type="Proteomes" id="UP001430356"/>
    </source>
</evidence>
<reference evidence="3 4" key="1">
    <citation type="journal article" date="2021" name="MBio">
        <title>A New Model Trypanosomatid, Novymonas esmeraldas: Genomic Perception of Its 'Candidatus Pandoraea novymonadis' Endosymbiont.</title>
        <authorList>
            <person name="Zakharova A."/>
            <person name="Saura A."/>
            <person name="Butenko A."/>
            <person name="Podesvova L."/>
            <person name="Warmusova S."/>
            <person name="Kostygov A.Y."/>
            <person name="Nenarokova A."/>
            <person name="Lukes J."/>
            <person name="Opperdoes F.R."/>
            <person name="Yurchenko V."/>
        </authorList>
    </citation>
    <scope>NUCLEOTIDE SEQUENCE [LARGE SCALE GENOMIC DNA]</scope>
    <source>
        <strain evidence="3 4">E262AT.01</strain>
    </source>
</reference>
<dbReference type="InterPro" id="IPR001849">
    <property type="entry name" value="PH_domain"/>
</dbReference>
<evidence type="ECO:0000313" key="3">
    <source>
        <dbReference type="EMBL" id="KAK7194978.1"/>
    </source>
</evidence>
<evidence type="ECO:0000259" key="2">
    <source>
        <dbReference type="PROSITE" id="PS50003"/>
    </source>
</evidence>
<dbReference type="InterPro" id="IPR011993">
    <property type="entry name" value="PH-like_dom_sf"/>
</dbReference>